<keyword evidence="2" id="KW-1185">Reference proteome</keyword>
<evidence type="ECO:0000313" key="1">
    <source>
        <dbReference type="EMBL" id="MBA8850991.1"/>
    </source>
</evidence>
<gene>
    <name evidence="1" type="ORF">FHW20_001926</name>
</gene>
<proteinExistence type="predicted"/>
<dbReference type="Proteomes" id="UP000578622">
    <property type="component" value="Unassembled WGS sequence"/>
</dbReference>
<evidence type="ECO:0000313" key="2">
    <source>
        <dbReference type="Proteomes" id="UP000578622"/>
    </source>
</evidence>
<protein>
    <submittedName>
        <fullName evidence="1">Uncharacterized protein</fullName>
    </submittedName>
</protein>
<comment type="caution">
    <text evidence="1">The sequence shown here is derived from an EMBL/GenBank/DDBJ whole genome shotgun (WGS) entry which is preliminary data.</text>
</comment>
<dbReference type="EMBL" id="JACGXG010000002">
    <property type="protein sequence ID" value="MBA8850991.1"/>
    <property type="molecule type" value="Genomic_DNA"/>
</dbReference>
<name>A0ABR6ANF7_9HYPH</name>
<organism evidence="1 2">
    <name type="scientific">Brucella intermedia</name>
    <dbReference type="NCBI Taxonomy" id="94625"/>
    <lineage>
        <taxon>Bacteria</taxon>
        <taxon>Pseudomonadati</taxon>
        <taxon>Pseudomonadota</taxon>
        <taxon>Alphaproteobacteria</taxon>
        <taxon>Hyphomicrobiales</taxon>
        <taxon>Brucellaceae</taxon>
        <taxon>Brucella/Ochrobactrum group</taxon>
        <taxon>Brucella</taxon>
    </lineage>
</organism>
<sequence>MGRKKHHVFSIGTSILRHFIEALQCVHFAVSERIFGLVIGFSKNKRQI</sequence>
<accession>A0ABR6ANF7</accession>
<reference evidence="1 2" key="1">
    <citation type="submission" date="2020-07" db="EMBL/GenBank/DDBJ databases">
        <title>Genomic Encyclopedia of Type Strains, Phase IV (KMG-V): Genome sequencing to study the core and pangenomes of soil and plant-associated prokaryotes.</title>
        <authorList>
            <person name="Whitman W."/>
        </authorList>
    </citation>
    <scope>NUCLEOTIDE SEQUENCE [LARGE SCALE GENOMIC DNA]</scope>
    <source>
        <strain evidence="1 2">RH4WT92</strain>
    </source>
</reference>